<sequence>MLAALRQRTSAPLRFVGLASGIGRTVLAGHAVERWYDLPASPGEVPRAVRDIVRSQGVRAAVVVLDGDVAKALESAGIPTVFVDSLPFLWTGADRAALPLEVSVYCAQRCVDLPDESRKVLEDVQTLRWVEAVIDDGAAAARRPAGEGVPYRRALVSLGGLRAPRLADWTVYPRVVLPAALAALASYGVREAHVAGNLPAGPVAQLVAERPVPLRVTAGPLVHGEFLGMLADCDVLVASPGLTTLLEAGGMGVPTVCLPPQNLSQIFNGRFHSRAVGAPVRVTWPADVFREDQVLAMRALGGEDSALELIYGGIARSAGEARGPRTSAALGSRLLAALRRSEAGADWGALTSAVGTGGAAQVAGELLGILRRASLPA</sequence>
<evidence type="ECO:0008006" key="3">
    <source>
        <dbReference type="Google" id="ProtNLM"/>
    </source>
</evidence>
<comment type="caution">
    <text evidence="1">The sequence shown here is derived from an EMBL/GenBank/DDBJ whole genome shotgun (WGS) entry which is preliminary data.</text>
</comment>
<dbReference type="Proteomes" id="UP001500063">
    <property type="component" value="Unassembled WGS sequence"/>
</dbReference>
<evidence type="ECO:0000313" key="2">
    <source>
        <dbReference type="Proteomes" id="UP001500063"/>
    </source>
</evidence>
<evidence type="ECO:0000313" key="1">
    <source>
        <dbReference type="EMBL" id="GAA0344905.1"/>
    </source>
</evidence>
<gene>
    <name evidence="1" type="ORF">GCM10010319_21420</name>
</gene>
<keyword evidence="2" id="KW-1185">Reference proteome</keyword>
<dbReference type="EMBL" id="BAAABW010000013">
    <property type="protein sequence ID" value="GAA0344905.1"/>
    <property type="molecule type" value="Genomic_DNA"/>
</dbReference>
<dbReference type="InterPro" id="IPR031016">
    <property type="entry name" value="CGA_synthase"/>
</dbReference>
<organism evidence="1 2">
    <name type="scientific">Streptomyces blastmyceticus</name>
    <dbReference type="NCBI Taxonomy" id="68180"/>
    <lineage>
        <taxon>Bacteria</taxon>
        <taxon>Bacillati</taxon>
        <taxon>Actinomycetota</taxon>
        <taxon>Actinomycetes</taxon>
        <taxon>Kitasatosporales</taxon>
        <taxon>Streptomycetaceae</taxon>
        <taxon>Streptomyces</taxon>
    </lineage>
</organism>
<accession>A0ABN0WRF5</accession>
<reference evidence="1 2" key="1">
    <citation type="journal article" date="2019" name="Int. J. Syst. Evol. Microbiol.">
        <title>The Global Catalogue of Microorganisms (GCM) 10K type strain sequencing project: providing services to taxonomists for standard genome sequencing and annotation.</title>
        <authorList>
            <consortium name="The Broad Institute Genomics Platform"/>
            <consortium name="The Broad Institute Genome Sequencing Center for Infectious Disease"/>
            <person name="Wu L."/>
            <person name="Ma J."/>
        </authorList>
    </citation>
    <scope>NUCLEOTIDE SEQUENCE [LARGE SCALE GENOMIC DNA]</scope>
    <source>
        <strain evidence="1 2">JCM 4565</strain>
    </source>
</reference>
<name>A0ABN0WRF5_9ACTN</name>
<proteinExistence type="predicted"/>
<dbReference type="Gene3D" id="3.40.50.2000">
    <property type="entry name" value="Glycogen Phosphorylase B"/>
    <property type="match status" value="1"/>
</dbReference>
<dbReference type="NCBIfam" id="TIGR04467">
    <property type="entry name" value="CGA_synthase"/>
    <property type="match status" value="1"/>
</dbReference>
<protein>
    <recommendedName>
        <fullName evidence="3">Hydroxymethylcytosylglucuronate/cytosylglucurona te synthase</fullName>
    </recommendedName>
</protein>